<dbReference type="STRING" id="197479.BFW38_14115"/>
<accession>A0A1E2VBW8</accession>
<comment type="caution">
    <text evidence="4">The sequence shown here is derived from an EMBL/GenBank/DDBJ whole genome shotgun (WGS) entry which is preliminary data.</text>
</comment>
<dbReference type="SUPFAM" id="SSF103515">
    <property type="entry name" value="Autotransporter"/>
    <property type="match status" value="1"/>
</dbReference>
<gene>
    <name evidence="4" type="ORF">BFW38_14115</name>
</gene>
<name>A0A1E2VBW8_9GAMM</name>
<evidence type="ECO:0000313" key="4">
    <source>
        <dbReference type="EMBL" id="ODC04497.1"/>
    </source>
</evidence>
<dbReference type="GO" id="GO:0016298">
    <property type="term" value="F:lipase activity"/>
    <property type="evidence" value="ECO:0007669"/>
    <property type="project" value="InterPro"/>
</dbReference>
<dbReference type="Gene3D" id="3.40.50.1110">
    <property type="entry name" value="SGNH hydrolase"/>
    <property type="match status" value="1"/>
</dbReference>
<dbReference type="InterPro" id="IPR008265">
    <property type="entry name" value="Lipase_GDSL_AS"/>
</dbReference>
<feature type="signal peptide" evidence="2">
    <location>
        <begin position="1"/>
        <end position="22"/>
    </location>
</feature>
<dbReference type="OrthoDB" id="5292073at2"/>
<dbReference type="InterPro" id="IPR051058">
    <property type="entry name" value="GDSL_Est/Lipase"/>
</dbReference>
<dbReference type="PROSITE" id="PS51208">
    <property type="entry name" value="AUTOTRANSPORTER"/>
    <property type="match status" value="1"/>
</dbReference>
<dbReference type="PANTHER" id="PTHR45648:SF22">
    <property type="entry name" value="GDSL LIPASE_ACYLHYDROLASE FAMILY PROTEIN (AFU_ORTHOLOGUE AFUA_4G14700)"/>
    <property type="match status" value="1"/>
</dbReference>
<proteinExistence type="predicted"/>
<dbReference type="InterPro" id="IPR036514">
    <property type="entry name" value="SGNH_hydro_sf"/>
</dbReference>
<keyword evidence="2" id="KW-0732">Signal</keyword>
<dbReference type="EMBL" id="MDTQ01000001">
    <property type="protein sequence ID" value="ODC04497.1"/>
    <property type="molecule type" value="Genomic_DNA"/>
</dbReference>
<evidence type="ECO:0000259" key="3">
    <source>
        <dbReference type="PROSITE" id="PS51208"/>
    </source>
</evidence>
<sequence>MSLPLKPLVVGLLLSCSWQAQSADFSHLIVFGDSLSDAGQFPDGTDRSDPNFLSGKRFTNRTGADFSGPYAEVATQRLARQLGLGDLFPSTSPVRQAVGLEDGTDYATGGYTTAQILRSIREPGGSVVAAPDGTILRQRDGYLVSSPKADPDALYYLNGGGNDFFNGVITGVNSAQESAGRLVLGAKALADAGAETLVVSDLPDVSQTPAAAGSPALAAAKPLVQVFNAALGQGLATLNPRLQILRLDTNRLFDEVKADPARFGFATPDMFSAGEQLGNVCFDGRDGSCQTSTDFGVTQATADPDQLLFYDGVHPTARAQQVLADQAYSFFTASDELSLLTYFNQQILSHDQGALYDELEMGRSLSTGDWQLFARGAKQTVNTGDGYANARAESDDDHLMIGALYQYSDTVTLTAALSHQNADLDLKNSGSDYDIEGQTLHLGGQYRWSIFALEGQLNYGQQDVDSARRLALGVSRRTETGSTDAESLGAALRIKMNLVSDQGDRLMPYVGVKYLKSRVDGFKEDQLTSTSLDYEDFDNEAWLGEVGLGFRQSGQHGVIADIAWLKPLQREATDVSFSQQSYGGQADTLTFGGYKMEDESVRGQLGYFVNLSSGVRLNAAYHYWFADDDQSSVSVSAALTF</sequence>
<dbReference type="InterPro" id="IPR001087">
    <property type="entry name" value="GDSL"/>
</dbReference>
<dbReference type="InterPro" id="IPR005546">
    <property type="entry name" value="Autotransporte_beta"/>
</dbReference>
<dbReference type="PANTHER" id="PTHR45648">
    <property type="entry name" value="GDSL LIPASE/ACYLHYDROLASE FAMILY PROTEIN (AFU_ORTHOLOGUE AFUA_4G14700)"/>
    <property type="match status" value="1"/>
</dbReference>
<dbReference type="AlphaFoldDB" id="A0A1E2VBW8"/>
<dbReference type="InterPro" id="IPR036709">
    <property type="entry name" value="Autotransporte_beta_dom_sf"/>
</dbReference>
<dbReference type="SUPFAM" id="SSF52266">
    <property type="entry name" value="SGNH hydrolase"/>
    <property type="match status" value="1"/>
</dbReference>
<feature type="chain" id="PRO_5009119698" description="Autotransporter domain-containing protein" evidence="2">
    <location>
        <begin position="23"/>
        <end position="641"/>
    </location>
</feature>
<dbReference type="Gene3D" id="2.40.128.130">
    <property type="entry name" value="Autotransporter beta-domain"/>
    <property type="match status" value="1"/>
</dbReference>
<reference evidence="4 5" key="1">
    <citation type="submission" date="2016-08" db="EMBL/GenBank/DDBJ databases">
        <authorList>
            <person name="Seilhamer J.J."/>
        </authorList>
    </citation>
    <scope>NUCLEOTIDE SEQUENCE [LARGE SCALE GENOMIC DNA]</scope>
    <source>
        <strain evidence="4 5">PH27A</strain>
    </source>
</reference>
<dbReference type="Pfam" id="PF03797">
    <property type="entry name" value="Autotransporter"/>
    <property type="match status" value="1"/>
</dbReference>
<evidence type="ECO:0000256" key="1">
    <source>
        <dbReference type="ARBA" id="ARBA00022801"/>
    </source>
</evidence>
<dbReference type="GO" id="GO:0006629">
    <property type="term" value="P:lipid metabolic process"/>
    <property type="evidence" value="ECO:0007669"/>
    <property type="project" value="InterPro"/>
</dbReference>
<dbReference type="SMART" id="SM00869">
    <property type="entry name" value="Autotransporter"/>
    <property type="match status" value="1"/>
</dbReference>
<dbReference type="Proteomes" id="UP000094291">
    <property type="component" value="Unassembled WGS sequence"/>
</dbReference>
<keyword evidence="1" id="KW-0378">Hydrolase</keyword>
<dbReference type="PROSITE" id="PS01098">
    <property type="entry name" value="LIPASE_GDSL_SER"/>
    <property type="match status" value="1"/>
</dbReference>
<evidence type="ECO:0000313" key="5">
    <source>
        <dbReference type="Proteomes" id="UP000094291"/>
    </source>
</evidence>
<organism evidence="4 5">
    <name type="scientific">Terasakiispira papahanaumokuakeensis</name>
    <dbReference type="NCBI Taxonomy" id="197479"/>
    <lineage>
        <taxon>Bacteria</taxon>
        <taxon>Pseudomonadati</taxon>
        <taxon>Pseudomonadota</taxon>
        <taxon>Gammaproteobacteria</taxon>
        <taxon>Oceanospirillales</taxon>
        <taxon>Terasakiispira</taxon>
    </lineage>
</organism>
<evidence type="ECO:0000256" key="2">
    <source>
        <dbReference type="SAM" id="SignalP"/>
    </source>
</evidence>
<keyword evidence="5" id="KW-1185">Reference proteome</keyword>
<dbReference type="Pfam" id="PF00657">
    <property type="entry name" value="Lipase_GDSL"/>
    <property type="match status" value="1"/>
</dbReference>
<dbReference type="RefSeq" id="WP_068999481.1">
    <property type="nucleotide sequence ID" value="NZ_MDTQ01000001.1"/>
</dbReference>
<feature type="domain" description="Autotransporter" evidence="3">
    <location>
        <begin position="365"/>
        <end position="641"/>
    </location>
</feature>
<protein>
    <recommendedName>
        <fullName evidence="3">Autotransporter domain-containing protein</fullName>
    </recommendedName>
</protein>